<reference evidence="2" key="1">
    <citation type="submission" date="2023-06" db="EMBL/GenBank/DDBJ databases">
        <title>MT1 and MT2 Draft Genomes of Novel Species.</title>
        <authorList>
            <person name="Venkateswaran K."/>
        </authorList>
    </citation>
    <scope>NUCLEOTIDE SEQUENCE</scope>
    <source>
        <strain evidence="2">IIF3SC-B10</strain>
    </source>
</reference>
<keyword evidence="3" id="KW-1185">Reference proteome</keyword>
<dbReference type="Proteomes" id="UP001174209">
    <property type="component" value="Unassembled WGS sequence"/>
</dbReference>
<evidence type="ECO:0000313" key="3">
    <source>
        <dbReference type="Proteomes" id="UP001174209"/>
    </source>
</evidence>
<protein>
    <submittedName>
        <fullName evidence="2">Helicase-associated domain-containing protein</fullName>
    </submittedName>
</protein>
<dbReference type="RefSeq" id="WP_301228935.1">
    <property type="nucleotide sequence ID" value="NZ_JAROCG010000002.1"/>
</dbReference>
<organism evidence="2 3">
    <name type="scientific">Arthrobacter burdickii</name>
    <dbReference type="NCBI Taxonomy" id="3035920"/>
    <lineage>
        <taxon>Bacteria</taxon>
        <taxon>Bacillati</taxon>
        <taxon>Actinomycetota</taxon>
        <taxon>Actinomycetes</taxon>
        <taxon>Micrococcales</taxon>
        <taxon>Micrococcaceae</taxon>
        <taxon>Arthrobacter</taxon>
    </lineage>
</organism>
<dbReference type="EMBL" id="JAROCG010000002">
    <property type="protein sequence ID" value="MDN4612148.1"/>
    <property type="molecule type" value="Genomic_DNA"/>
</dbReference>
<proteinExistence type="predicted"/>
<keyword evidence="2" id="KW-0347">Helicase</keyword>
<keyword evidence="2" id="KW-0067">ATP-binding</keyword>
<evidence type="ECO:0000259" key="1">
    <source>
        <dbReference type="Pfam" id="PF13625"/>
    </source>
</evidence>
<name>A0ABT8K582_9MICC</name>
<evidence type="ECO:0000313" key="2">
    <source>
        <dbReference type="EMBL" id="MDN4612148.1"/>
    </source>
</evidence>
<gene>
    <name evidence="2" type="ORF">P5G52_14870</name>
</gene>
<accession>A0ABT8K582</accession>
<comment type="caution">
    <text evidence="2">The sequence shown here is derived from an EMBL/GenBank/DDBJ whole genome shotgun (WGS) entry which is preliminary data.</text>
</comment>
<dbReference type="Pfam" id="PF13625">
    <property type="entry name" value="Helicase_C_3"/>
    <property type="match status" value="1"/>
</dbReference>
<keyword evidence="2" id="KW-0378">Hydrolase</keyword>
<keyword evidence="2" id="KW-0547">Nucleotide-binding</keyword>
<sequence length="802" mass="83522">MSAIRALAEQLALRSDDELRSLLAVRPDLILPPVPDFAALAARASTRVSLQRALDNVSRPQLQVLEAIVVLSEDDGAAVTRARLASAFTTAEAEALDAILADLGQRALVVGSAEEGFLPVGALADALGPYPAGLGRPFRTLARSIPRYGPALVHAVALVDAGAATDAMTGASAAQVLDGVVADPTAWRGVLAEAPEGAEPLLYRLRDAPVGSTATGGGGEASPAVRWLLDRCLLAPLDALHVELPRGVGMALRGHVVFATLETTPPVGAERTTRASLRDNAAFGAIAETLRLVTALLGAVAATPVSTLRSGGVGVRELRRVREALRSDDGEAAWLLELAAAVGLLTLDPDDSRWKTSRLDAWEALDREAQWLLLVEGWLAVDRAPALVGSRLPDGTAVNALAAEASRPDAPMVRQRFLAVATDLSGADPEGDGGPVAGPAAVPVLTEQSVISLATWHQPRLHRRFARLLPGMLTEAASLGLTGSGALTDAGRLVAEGRFEEAADGIRRALPAPVSHVVLQADLTAVAPGYLQPEVARGLLRMSTPEGQGPATTYRFSADSIRSALDAGEDAESILAFLRTSSATEIPQALTYLVEDTASRYGSLRVGRAGSYLRTDDDAVPAAVLADPRAAALGILQVAPTVLVSAASPQELTALLRDLGFTPAADAVAAVAKAPAEPAPAARVSPEQLRSRLNPWSVAEEEIAAQVAVLRSARPGPADSASGSDSEILLGLETLRAAIRSRSRIRLGTADSEGNHVRQVLVPLSVSGGRLRVFDPEKQVEKVVSVHRVMDVEILEGSPADG</sequence>
<dbReference type="InterPro" id="IPR032830">
    <property type="entry name" value="XPB/Ssl2_N"/>
</dbReference>
<dbReference type="GO" id="GO:0004386">
    <property type="term" value="F:helicase activity"/>
    <property type="evidence" value="ECO:0007669"/>
    <property type="project" value="UniProtKB-KW"/>
</dbReference>
<feature type="domain" description="Helicase XPB/Ssl2 N-terminal" evidence="1">
    <location>
        <begin position="517"/>
        <end position="636"/>
    </location>
</feature>